<feature type="region of interest" description="Disordered" evidence="1">
    <location>
        <begin position="246"/>
        <end position="301"/>
    </location>
</feature>
<accession>A0A346NMP5</accession>
<dbReference type="Proteomes" id="UP000262073">
    <property type="component" value="Chromosome"/>
</dbReference>
<keyword evidence="3" id="KW-1185">Reference proteome</keyword>
<feature type="compositionally biased region" description="Acidic residues" evidence="1">
    <location>
        <begin position="257"/>
        <end position="267"/>
    </location>
</feature>
<protein>
    <submittedName>
        <fullName evidence="2">DUF2066 domain-containing protein</fullName>
    </submittedName>
</protein>
<proteinExistence type="predicted"/>
<evidence type="ECO:0000313" key="3">
    <source>
        <dbReference type="Proteomes" id="UP000262073"/>
    </source>
</evidence>
<dbReference type="EMBL" id="CP031769">
    <property type="protein sequence ID" value="AXR06802.1"/>
    <property type="molecule type" value="Genomic_DNA"/>
</dbReference>
<evidence type="ECO:0000256" key="1">
    <source>
        <dbReference type="SAM" id="MobiDB-lite"/>
    </source>
</evidence>
<dbReference type="AlphaFoldDB" id="A0A346NMP5"/>
<organism evidence="2 3">
    <name type="scientific">Salinimonas sediminis</name>
    <dbReference type="NCBI Taxonomy" id="2303538"/>
    <lineage>
        <taxon>Bacteria</taxon>
        <taxon>Pseudomonadati</taxon>
        <taxon>Pseudomonadota</taxon>
        <taxon>Gammaproteobacteria</taxon>
        <taxon>Alteromonadales</taxon>
        <taxon>Alteromonadaceae</taxon>
        <taxon>Alteromonas/Salinimonas group</taxon>
        <taxon>Salinimonas</taxon>
    </lineage>
</organism>
<reference evidence="2 3" key="1">
    <citation type="submission" date="2018-08" db="EMBL/GenBank/DDBJ databases">
        <title>Salinimonas sediminis sp. nov., a piezophilic bacterium isolated from a deep-sea sediment sample from the New Britain Trench.</title>
        <authorList>
            <person name="Cao J."/>
        </authorList>
    </citation>
    <scope>NUCLEOTIDE SEQUENCE [LARGE SCALE GENOMIC DNA]</scope>
    <source>
        <strain evidence="2 3">N102</strain>
    </source>
</reference>
<evidence type="ECO:0000313" key="2">
    <source>
        <dbReference type="EMBL" id="AXR06802.1"/>
    </source>
</evidence>
<dbReference type="Pfam" id="PF09839">
    <property type="entry name" value="DUF2066"/>
    <property type="match status" value="1"/>
</dbReference>
<dbReference type="KEGG" id="salm:D0Y50_10830"/>
<dbReference type="RefSeq" id="WP_117316955.1">
    <property type="nucleotide sequence ID" value="NZ_CP031769.1"/>
</dbReference>
<name>A0A346NMP5_9ALTE</name>
<dbReference type="InterPro" id="IPR018642">
    <property type="entry name" value="DUF2066"/>
</dbReference>
<gene>
    <name evidence="2" type="ORF">D0Y50_10830</name>
</gene>
<sequence length="455" mass="50316">MLITKNLVSFSSFICTLLMVGVLLSSPVGRACASSLVETNSAKVEVANQGANARKQAQTEALKRVFTKMTGSAQTLDNAGVKAALRNPGKYLIAYQYTTDNDTLYYDAQFSRDALTALLKREKLPLWGQRRPDTLFWLATEQNDQRWIMREGQPDALRYSLLSQSQRRAVPISLPLMDLTDNTAINVYDVWAQFSGTLRKASARYNPDYILSARLYQQSAQPAPDFLTTEEKLERALSQSAPAFAYQQTQQQNAAEDPQDEFSDAADAEPNTANNESNLEIGDSVSDGRGNPEQTVNSLRPDASVEPTMIVDVGEGEYALEWLLLETGSTQFGTVRAASPEQALAGLMDVYADYLAARFSVRFTGQQTADNELVISVANLDSLTHYIHAQKFLSQLSVVDSAILTAQKGPVATFNLKLVGTRDDFFNALSFESRLRPVKDSFGQALEGNNFYWNE</sequence>
<dbReference type="OrthoDB" id="6195299at2"/>